<accession>A0A195EEK9</accession>
<dbReference type="Proteomes" id="UP000078492">
    <property type="component" value="Unassembled WGS sequence"/>
</dbReference>
<evidence type="ECO:0000313" key="1">
    <source>
        <dbReference type="EMBL" id="KYN23284.1"/>
    </source>
</evidence>
<organism evidence="1 2">
    <name type="scientific">Trachymyrmex cornetzi</name>
    <dbReference type="NCBI Taxonomy" id="471704"/>
    <lineage>
        <taxon>Eukaryota</taxon>
        <taxon>Metazoa</taxon>
        <taxon>Ecdysozoa</taxon>
        <taxon>Arthropoda</taxon>
        <taxon>Hexapoda</taxon>
        <taxon>Insecta</taxon>
        <taxon>Pterygota</taxon>
        <taxon>Neoptera</taxon>
        <taxon>Endopterygota</taxon>
        <taxon>Hymenoptera</taxon>
        <taxon>Apocrita</taxon>
        <taxon>Aculeata</taxon>
        <taxon>Formicoidea</taxon>
        <taxon>Formicidae</taxon>
        <taxon>Myrmicinae</taxon>
        <taxon>Trachymyrmex</taxon>
    </lineage>
</organism>
<gene>
    <name evidence="1" type="ORF">ALC57_04157</name>
</gene>
<evidence type="ECO:0000313" key="2">
    <source>
        <dbReference type="Proteomes" id="UP000078492"/>
    </source>
</evidence>
<dbReference type="EMBL" id="KQ979039">
    <property type="protein sequence ID" value="KYN23284.1"/>
    <property type="molecule type" value="Genomic_DNA"/>
</dbReference>
<keyword evidence="2" id="KW-1185">Reference proteome</keyword>
<reference evidence="1 2" key="1">
    <citation type="submission" date="2015-09" db="EMBL/GenBank/DDBJ databases">
        <title>Trachymyrmex cornetzi WGS genome.</title>
        <authorList>
            <person name="Nygaard S."/>
            <person name="Hu H."/>
            <person name="Boomsma J."/>
            <person name="Zhang G."/>
        </authorList>
    </citation>
    <scope>NUCLEOTIDE SEQUENCE [LARGE SCALE GENOMIC DNA]</scope>
    <source>
        <strain evidence="1">Tcor2-1</strain>
        <tissue evidence="1">Whole body</tissue>
    </source>
</reference>
<name>A0A195EEK9_9HYME</name>
<dbReference type="AlphaFoldDB" id="A0A195EEK9"/>
<proteinExistence type="predicted"/>
<sequence>MSLQRWPQYYVEGDRVGLWPKFYRAPTHGRKSVSSVSMLTSIVLQSKVTSFVALHSRLYIIAL</sequence>
<protein>
    <submittedName>
        <fullName evidence="1">Uncharacterized protein</fullName>
    </submittedName>
</protein>